<organism evidence="1 2">
    <name type="scientific">Nonlabens spongiae</name>
    <dbReference type="NCBI Taxonomy" id="331648"/>
    <lineage>
        <taxon>Bacteria</taxon>
        <taxon>Pseudomonadati</taxon>
        <taxon>Bacteroidota</taxon>
        <taxon>Flavobacteriia</taxon>
        <taxon>Flavobacteriales</taxon>
        <taxon>Flavobacteriaceae</taxon>
        <taxon>Nonlabens</taxon>
    </lineage>
</organism>
<gene>
    <name evidence="1" type="ORF">BST97_07200</name>
</gene>
<name>A0A1W6MJQ0_9FLAO</name>
<dbReference type="STRING" id="331648.BST97_07200"/>
<dbReference type="EMBL" id="CP019344">
    <property type="protein sequence ID" value="ARN77802.1"/>
    <property type="molecule type" value="Genomic_DNA"/>
</dbReference>
<keyword evidence="2" id="KW-1185">Reference proteome</keyword>
<dbReference type="OrthoDB" id="1095351at2"/>
<dbReference type="Proteomes" id="UP000193431">
    <property type="component" value="Chromosome"/>
</dbReference>
<reference evidence="1 2" key="1">
    <citation type="submission" date="2016-11" db="EMBL/GenBank/DDBJ databases">
        <title>Trade-off between light-utilization and light-protection in marine flavobacteria.</title>
        <authorList>
            <person name="Kumagai Y."/>
        </authorList>
    </citation>
    <scope>NUCLEOTIDE SEQUENCE [LARGE SCALE GENOMIC DNA]</scope>
    <source>
        <strain evidence="1 2">JCM 13191</strain>
    </source>
</reference>
<sequence>MDLPKELLQNVYWAFYQKFETQEEFEAALIKYNDIPSKRLPPLDRIMLPVQKVVIQYPWVSLDEEEDEDDDIDWDSLADDDPRWEIDEEDKQFVIDTINPAGFTLGELMYKINQGACTPMNGSSYDLSDQDHHFFEGLEFLTDDDPDFPGVPVYYMILGS</sequence>
<proteinExistence type="predicted"/>
<protein>
    <submittedName>
        <fullName evidence="1">Uncharacterized protein</fullName>
    </submittedName>
</protein>
<accession>A0A1W6MJQ0</accession>
<evidence type="ECO:0000313" key="1">
    <source>
        <dbReference type="EMBL" id="ARN77802.1"/>
    </source>
</evidence>
<evidence type="ECO:0000313" key="2">
    <source>
        <dbReference type="Proteomes" id="UP000193431"/>
    </source>
</evidence>
<dbReference type="RefSeq" id="WP_085766601.1">
    <property type="nucleotide sequence ID" value="NZ_CP019344.1"/>
</dbReference>
<dbReference type="AlphaFoldDB" id="A0A1W6MJQ0"/>